<organism evidence="4 5">
    <name type="scientific">Penicillium brevicompactum</name>
    <dbReference type="NCBI Taxonomy" id="5074"/>
    <lineage>
        <taxon>Eukaryota</taxon>
        <taxon>Fungi</taxon>
        <taxon>Dikarya</taxon>
        <taxon>Ascomycota</taxon>
        <taxon>Pezizomycotina</taxon>
        <taxon>Eurotiomycetes</taxon>
        <taxon>Eurotiomycetidae</taxon>
        <taxon>Eurotiales</taxon>
        <taxon>Aspergillaceae</taxon>
        <taxon>Penicillium</taxon>
    </lineage>
</organism>
<evidence type="ECO:0000256" key="2">
    <source>
        <dbReference type="SAM" id="MobiDB-lite"/>
    </source>
</evidence>
<dbReference type="PANTHER" id="PTHR12197">
    <property type="entry name" value="HISTONE-LYSINE N-METHYLTRANSFERASE SMYD"/>
    <property type="match status" value="1"/>
</dbReference>
<dbReference type="InterPro" id="IPR046341">
    <property type="entry name" value="SET_dom_sf"/>
</dbReference>
<reference evidence="4" key="2">
    <citation type="journal article" date="2023" name="IMA Fungus">
        <title>Comparative genomic study of the Penicillium genus elucidates a diverse pangenome and 15 lateral gene transfer events.</title>
        <authorList>
            <person name="Petersen C."/>
            <person name="Sorensen T."/>
            <person name="Nielsen M.R."/>
            <person name="Sondergaard T.E."/>
            <person name="Sorensen J.L."/>
            <person name="Fitzpatrick D.A."/>
            <person name="Frisvad J.C."/>
            <person name="Nielsen K.L."/>
        </authorList>
    </citation>
    <scope>NUCLEOTIDE SEQUENCE</scope>
    <source>
        <strain evidence="4">IBT 35673</strain>
    </source>
</reference>
<dbReference type="PANTHER" id="PTHR12197:SF292">
    <property type="entry name" value="SET DOMAIN-CONTAINING PROTEIN"/>
    <property type="match status" value="1"/>
</dbReference>
<feature type="coiled-coil region" evidence="1">
    <location>
        <begin position="384"/>
        <end position="425"/>
    </location>
</feature>
<dbReference type="Gene3D" id="1.10.220.160">
    <property type="match status" value="1"/>
</dbReference>
<gene>
    <name evidence="4" type="ORF">N7452_002160</name>
</gene>
<proteinExistence type="predicted"/>
<keyword evidence="1" id="KW-0175">Coiled coil</keyword>
<dbReference type="Gene3D" id="2.170.270.10">
    <property type="entry name" value="SET domain"/>
    <property type="match status" value="1"/>
</dbReference>
<feature type="region of interest" description="Disordered" evidence="2">
    <location>
        <begin position="336"/>
        <end position="370"/>
    </location>
</feature>
<name>A0A9W9USI4_PENBR</name>
<dbReference type="AlphaFoldDB" id="A0A9W9USI4"/>
<dbReference type="CDD" id="cd20071">
    <property type="entry name" value="SET_SMYD"/>
    <property type="match status" value="1"/>
</dbReference>
<protein>
    <recommendedName>
        <fullName evidence="3">SET domain-containing protein</fullName>
    </recommendedName>
</protein>
<accession>A0A9W9USI4</accession>
<evidence type="ECO:0000259" key="3">
    <source>
        <dbReference type="PROSITE" id="PS50280"/>
    </source>
</evidence>
<dbReference type="PROSITE" id="PS50280">
    <property type="entry name" value="SET"/>
    <property type="match status" value="1"/>
</dbReference>
<comment type="caution">
    <text evidence="4">The sequence shown here is derived from an EMBL/GenBank/DDBJ whole genome shotgun (WGS) entry which is preliminary data.</text>
</comment>
<dbReference type="SUPFAM" id="SSF82199">
    <property type="entry name" value="SET domain"/>
    <property type="match status" value="1"/>
</dbReference>
<dbReference type="EMBL" id="JAPZBQ010000001">
    <property type="protein sequence ID" value="KAJ5353186.1"/>
    <property type="molecule type" value="Genomic_DNA"/>
</dbReference>
<dbReference type="InterPro" id="IPR001214">
    <property type="entry name" value="SET_dom"/>
</dbReference>
<feature type="domain" description="SET" evidence="3">
    <location>
        <begin position="25"/>
        <end position="297"/>
    </location>
</feature>
<evidence type="ECO:0000256" key="1">
    <source>
        <dbReference type="SAM" id="Coils"/>
    </source>
</evidence>
<dbReference type="Gene3D" id="6.10.140.2220">
    <property type="match status" value="1"/>
</dbReference>
<dbReference type="InterPro" id="IPR050869">
    <property type="entry name" value="H3K4_H4K5_MeTrfase"/>
</dbReference>
<reference evidence="4" key="1">
    <citation type="submission" date="2022-12" db="EMBL/GenBank/DDBJ databases">
        <authorList>
            <person name="Petersen C."/>
        </authorList>
    </citation>
    <scope>NUCLEOTIDE SEQUENCE</scope>
    <source>
        <strain evidence="4">IBT 35673</strain>
    </source>
</reference>
<evidence type="ECO:0000313" key="5">
    <source>
        <dbReference type="Proteomes" id="UP001147695"/>
    </source>
</evidence>
<evidence type="ECO:0000313" key="4">
    <source>
        <dbReference type="EMBL" id="KAJ5353186.1"/>
    </source>
</evidence>
<dbReference type="Proteomes" id="UP001147695">
    <property type="component" value="Unassembled WGS sequence"/>
</dbReference>
<feature type="compositionally biased region" description="Polar residues" evidence="2">
    <location>
        <begin position="343"/>
        <end position="360"/>
    </location>
</feature>
<sequence length="442" mass="50261">MSNLVYITTEPHRTVDGIQPDWIHPHLIQSTDPTKGRQFRVSGPIPKGACLLVDRPYAIIPVDEDPDNIICSNPACNRPARNSERISCPKACLSDVIWCGNTCQVADQVRHGFECTWLKRYAGPIRAKWSEYDFGMLWVIVRLLARRHAQLHELSIVGDDMSTEKPNHDWEGIDSLCGSSDTWSHDKVRSWSTLVKKYLQSSSALPHGMGVDRVLHLICQEEANSFGLYPRETGHFPVPNPPIDRGEQFAAAVYPTAAIANHSCFPNIIHKADEKGRMVFTASRDIFPGEECCISYFDLTKYKDLSSRRDHLRRSFLFSWRPNLDTMPYISQRTVSDRKEATGNGSAIPNGVQGSENARSNVAPRPNSPHVSEAMRQFNAREKAKTWTEKIDRLKAKLHKMKGLIEESNERLETLEQKCDDMEQRMVDRRLIDHSGSKKLKR</sequence>
<dbReference type="Pfam" id="PF00856">
    <property type="entry name" value="SET"/>
    <property type="match status" value="1"/>
</dbReference>